<evidence type="ECO:0000313" key="2">
    <source>
        <dbReference type="Proteomes" id="UP000602004"/>
    </source>
</evidence>
<proteinExistence type="predicted"/>
<keyword evidence="2" id="KW-1185">Reference proteome</keyword>
<accession>A0ABQ1LGT9</accession>
<sequence length="101" mass="11188">MIGELIHEAGFSRVAVNIVNGPALKRSFANEILLTQCLNVGSLWFNSLRFQGQNAVQRSEGLELLDRVERAGQGVRKRPRYAPGLSPTRSLNNLQKELASL</sequence>
<gene>
    <name evidence="1" type="ORF">GCM10011400_07920</name>
</gene>
<reference evidence="2" key="1">
    <citation type="journal article" date="2019" name="Int. J. Syst. Evol. Microbiol.">
        <title>The Global Catalogue of Microorganisms (GCM) 10K type strain sequencing project: providing services to taxonomists for standard genome sequencing and annotation.</title>
        <authorList>
            <consortium name="The Broad Institute Genomics Platform"/>
            <consortium name="The Broad Institute Genome Sequencing Center for Infectious Disease"/>
            <person name="Wu L."/>
            <person name="Ma J."/>
        </authorList>
    </citation>
    <scope>NUCLEOTIDE SEQUENCE [LARGE SCALE GENOMIC DNA]</scope>
    <source>
        <strain evidence="2">CGMCC 1.15103</strain>
    </source>
</reference>
<evidence type="ECO:0000313" key="1">
    <source>
        <dbReference type="EMBL" id="GGC23968.1"/>
    </source>
</evidence>
<protein>
    <submittedName>
        <fullName evidence="1">Uncharacterized protein</fullName>
    </submittedName>
</protein>
<name>A0ABQ1LGT9_9BURK</name>
<organism evidence="1 2">
    <name type="scientific">Paraburkholderia caffeinilytica</name>
    <dbReference type="NCBI Taxonomy" id="1761016"/>
    <lineage>
        <taxon>Bacteria</taxon>
        <taxon>Pseudomonadati</taxon>
        <taxon>Pseudomonadota</taxon>
        <taxon>Betaproteobacteria</taxon>
        <taxon>Burkholderiales</taxon>
        <taxon>Burkholderiaceae</taxon>
        <taxon>Paraburkholderia</taxon>
    </lineage>
</organism>
<dbReference type="Proteomes" id="UP000602004">
    <property type="component" value="Unassembled WGS sequence"/>
</dbReference>
<comment type="caution">
    <text evidence="1">The sequence shown here is derived from an EMBL/GenBank/DDBJ whole genome shotgun (WGS) entry which is preliminary data.</text>
</comment>
<dbReference type="EMBL" id="BMHL01000001">
    <property type="protein sequence ID" value="GGC23968.1"/>
    <property type="molecule type" value="Genomic_DNA"/>
</dbReference>